<dbReference type="Pfam" id="PF08543">
    <property type="entry name" value="Phos_pyr_kin"/>
    <property type="match status" value="1"/>
</dbReference>
<evidence type="ECO:0000259" key="1">
    <source>
        <dbReference type="Pfam" id="PF08543"/>
    </source>
</evidence>
<dbReference type="GO" id="GO:0005829">
    <property type="term" value="C:cytosol"/>
    <property type="evidence" value="ECO:0007669"/>
    <property type="project" value="TreeGrafter"/>
</dbReference>
<dbReference type="GO" id="GO:0008902">
    <property type="term" value="F:hydroxymethylpyrimidine kinase activity"/>
    <property type="evidence" value="ECO:0007669"/>
    <property type="project" value="TreeGrafter"/>
</dbReference>
<dbReference type="SUPFAM" id="SSF53613">
    <property type="entry name" value="Ribokinase-like"/>
    <property type="match status" value="1"/>
</dbReference>
<dbReference type="PANTHER" id="PTHR20858">
    <property type="entry name" value="PHOSPHOMETHYLPYRIMIDINE KINASE"/>
    <property type="match status" value="1"/>
</dbReference>
<keyword evidence="2" id="KW-0808">Transferase</keyword>
<dbReference type="InterPro" id="IPR013749">
    <property type="entry name" value="PM/HMP-P_kinase-1"/>
</dbReference>
<evidence type="ECO:0000313" key="3">
    <source>
        <dbReference type="Proteomes" id="UP000824200"/>
    </source>
</evidence>
<dbReference type="PANTHER" id="PTHR20858:SF17">
    <property type="entry name" value="HYDROXYMETHYLPYRIMIDINE_PHOSPHOMETHYLPYRIMIDINE KINASE THI20-RELATED"/>
    <property type="match status" value="1"/>
</dbReference>
<dbReference type="Gene3D" id="3.40.1190.20">
    <property type="match status" value="1"/>
</dbReference>
<dbReference type="EMBL" id="DVHL01000032">
    <property type="protein sequence ID" value="HIR66000.1"/>
    <property type="molecule type" value="Genomic_DNA"/>
</dbReference>
<dbReference type="GO" id="GO:0008972">
    <property type="term" value="F:phosphomethylpyrimidine kinase activity"/>
    <property type="evidence" value="ECO:0007669"/>
    <property type="project" value="TreeGrafter"/>
</dbReference>
<keyword evidence="2" id="KW-0418">Kinase</keyword>
<comment type="caution">
    <text evidence="2">The sequence shown here is derived from an EMBL/GenBank/DDBJ whole genome shotgun (WGS) entry which is preliminary data.</text>
</comment>
<evidence type="ECO:0000313" key="2">
    <source>
        <dbReference type="EMBL" id="HIR66000.1"/>
    </source>
</evidence>
<protein>
    <submittedName>
        <fullName evidence="2">Bifunctional hydroxymethylpyrimidine kinase/phosphomethylpyrimidine kinase</fullName>
    </submittedName>
</protein>
<dbReference type="GO" id="GO:0009228">
    <property type="term" value="P:thiamine biosynthetic process"/>
    <property type="evidence" value="ECO:0007669"/>
    <property type="project" value="TreeGrafter"/>
</dbReference>
<accession>A0A9D1E4D7</accession>
<gene>
    <name evidence="2" type="ORF">IAC95_03885</name>
</gene>
<feature type="domain" description="Pyridoxamine kinase/Phosphomethylpyrimidine kinase" evidence="1">
    <location>
        <begin position="18"/>
        <end position="253"/>
    </location>
</feature>
<dbReference type="Proteomes" id="UP000824200">
    <property type="component" value="Unassembled WGS sequence"/>
</dbReference>
<dbReference type="InterPro" id="IPR029056">
    <property type="entry name" value="Ribokinase-like"/>
</dbReference>
<organism evidence="2 3">
    <name type="scientific">Candidatus Fimimonas gallinarum</name>
    <dbReference type="NCBI Taxonomy" id="2840821"/>
    <lineage>
        <taxon>Bacteria</taxon>
        <taxon>Pseudomonadati</taxon>
        <taxon>Myxococcota</taxon>
        <taxon>Myxococcia</taxon>
        <taxon>Myxococcales</taxon>
        <taxon>Cystobacterineae</taxon>
        <taxon>Myxococcaceae</taxon>
        <taxon>Myxococcaceae incertae sedis</taxon>
        <taxon>Candidatus Fimimonas</taxon>
    </lineage>
</organism>
<name>A0A9D1E4D7_9BACT</name>
<sequence length="270" mass="29447">MKNILIFNDISGLGNCSMSANLPVFSKLGYYCMPVVTAVYSCQTGFGNFHCNKNCNLSDFAQDVLANRVPDVAYVGFCADADILQQVLEIARTLPCPLFVDPIMGDNGKLYPVFDDDYVKLVKKAVKNAFCISPNLTEACLLADVDFEQLQEFSRQPTFLAHCGKVFENFTEICGCQNAVITGVQCGEYIGNIVLQGNAPVKYVTNDRVQVNYSGTGDLFSSVLCGLLMKKVSLLTSTQCAADFVFRAASATACTDRKFGVDFAQVLNLL</sequence>
<reference evidence="2" key="2">
    <citation type="journal article" date="2021" name="PeerJ">
        <title>Extensive microbial diversity within the chicken gut microbiome revealed by metagenomics and culture.</title>
        <authorList>
            <person name="Gilroy R."/>
            <person name="Ravi A."/>
            <person name="Getino M."/>
            <person name="Pursley I."/>
            <person name="Horton D.L."/>
            <person name="Alikhan N.F."/>
            <person name="Baker D."/>
            <person name="Gharbi K."/>
            <person name="Hall N."/>
            <person name="Watson M."/>
            <person name="Adriaenssens E.M."/>
            <person name="Foster-Nyarko E."/>
            <person name="Jarju S."/>
            <person name="Secka A."/>
            <person name="Antonio M."/>
            <person name="Oren A."/>
            <person name="Chaudhuri R.R."/>
            <person name="La Ragione R."/>
            <person name="Hildebrand F."/>
            <person name="Pallen M.J."/>
        </authorList>
    </citation>
    <scope>NUCLEOTIDE SEQUENCE</scope>
    <source>
        <strain evidence="2">CHK121-14286</strain>
    </source>
</reference>
<proteinExistence type="predicted"/>
<reference evidence="2" key="1">
    <citation type="submission" date="2020-10" db="EMBL/GenBank/DDBJ databases">
        <authorList>
            <person name="Gilroy R."/>
        </authorList>
    </citation>
    <scope>NUCLEOTIDE SEQUENCE</scope>
    <source>
        <strain evidence="2">CHK121-14286</strain>
    </source>
</reference>
<dbReference type="AlphaFoldDB" id="A0A9D1E4D7"/>